<proteinExistence type="predicted"/>
<dbReference type="KEGG" id="clec:106670131"/>
<dbReference type="OrthoDB" id="10527289at2759"/>
<accession>A0A8I6S219</accession>
<reference evidence="2" key="1">
    <citation type="submission" date="2022-01" db="UniProtKB">
        <authorList>
            <consortium name="EnsemblMetazoa"/>
        </authorList>
    </citation>
    <scope>IDENTIFICATION</scope>
</reference>
<protein>
    <submittedName>
        <fullName evidence="2">Uncharacterized protein</fullName>
    </submittedName>
</protein>
<evidence type="ECO:0000313" key="3">
    <source>
        <dbReference type="Proteomes" id="UP000494040"/>
    </source>
</evidence>
<dbReference type="GeneID" id="106670131"/>
<sequence>MSSSREGISQDLVRDHINTLIQERSFININRETASIKNLISKKENPSYPDITKSTDPPVNTTISDNYCDEKDSKYQHLLSDFPNHYSSAYTDKLNEEEEESHDPDVLRQKWNQETKEKKCRTTKVKQNTEKVRAFFEDDWRPIFPKCSSIELGPPGDTSHNSDTDE</sequence>
<evidence type="ECO:0000313" key="2">
    <source>
        <dbReference type="EnsemblMetazoa" id="XP_014255687.1"/>
    </source>
</evidence>
<dbReference type="EnsemblMetazoa" id="XM_014400201.1">
    <property type="protein sequence ID" value="XP_014255687.1"/>
    <property type="gene ID" value="LOC106670131"/>
</dbReference>
<organism evidence="2 3">
    <name type="scientific">Cimex lectularius</name>
    <name type="common">Bed bug</name>
    <name type="synonym">Acanthia lectularia</name>
    <dbReference type="NCBI Taxonomy" id="79782"/>
    <lineage>
        <taxon>Eukaryota</taxon>
        <taxon>Metazoa</taxon>
        <taxon>Ecdysozoa</taxon>
        <taxon>Arthropoda</taxon>
        <taxon>Hexapoda</taxon>
        <taxon>Insecta</taxon>
        <taxon>Pterygota</taxon>
        <taxon>Neoptera</taxon>
        <taxon>Paraneoptera</taxon>
        <taxon>Hemiptera</taxon>
        <taxon>Heteroptera</taxon>
        <taxon>Panheteroptera</taxon>
        <taxon>Cimicomorpha</taxon>
        <taxon>Cimicidae</taxon>
        <taxon>Cimex</taxon>
    </lineage>
</organism>
<feature type="region of interest" description="Disordered" evidence="1">
    <location>
        <begin position="146"/>
        <end position="166"/>
    </location>
</feature>
<dbReference type="AlphaFoldDB" id="A0A8I6S219"/>
<feature type="region of interest" description="Disordered" evidence="1">
    <location>
        <begin position="92"/>
        <end position="111"/>
    </location>
</feature>
<dbReference type="RefSeq" id="XP_014255687.1">
    <property type="nucleotide sequence ID" value="XM_014400201.1"/>
</dbReference>
<evidence type="ECO:0000256" key="1">
    <source>
        <dbReference type="SAM" id="MobiDB-lite"/>
    </source>
</evidence>
<name>A0A8I6S219_CIMLE</name>
<dbReference type="Proteomes" id="UP000494040">
    <property type="component" value="Unassembled WGS sequence"/>
</dbReference>
<keyword evidence="3" id="KW-1185">Reference proteome</keyword>